<protein>
    <submittedName>
        <fullName evidence="4">F189B protein</fullName>
    </submittedName>
</protein>
<evidence type="ECO:0000313" key="2">
    <source>
        <dbReference type="EMBL" id="VDD91866.1"/>
    </source>
</evidence>
<reference evidence="2 3" key="2">
    <citation type="submission" date="2018-10" db="EMBL/GenBank/DDBJ databases">
        <authorList>
            <consortium name="Pathogen Informatics"/>
        </authorList>
    </citation>
    <scope>NUCLEOTIDE SEQUENCE [LARGE SCALE GENOMIC DNA]</scope>
</reference>
<dbReference type="OrthoDB" id="5876512at2759"/>
<dbReference type="EMBL" id="UXUI01008583">
    <property type="protein sequence ID" value="VDD91866.1"/>
    <property type="molecule type" value="Genomic_DNA"/>
</dbReference>
<reference evidence="4" key="1">
    <citation type="submission" date="2017-02" db="UniProtKB">
        <authorList>
            <consortium name="WormBaseParasite"/>
        </authorList>
    </citation>
    <scope>IDENTIFICATION</scope>
</reference>
<dbReference type="Proteomes" id="UP000274131">
    <property type="component" value="Unassembled WGS sequence"/>
</dbReference>
<sequence length="240" mass="26201">MSPQQSGNLGCFSGATPKRHSRDDRCHHLRTEFLQLVSGGSNVMSSARCRSRRSFLNRPSSEEAYPLCNRPHSYSEPMCLSAGLSPVTKTPVTCKSSPYLGFFETGDPVKPCSTPQSLKKKKCGSRPRQLQSPDSLKALADRFASSRYSDSPKAKQLPLPPVHWINDGSSLDHFNDRLSVSSSSNRGSPDFFGTSFSSQYSEDSCSLSHSPELMLDGTHACRATPVHMNALQLIEAVSAS</sequence>
<name>A0A0N4V9I0_ENTVE</name>
<dbReference type="AlphaFoldDB" id="A0A0N4V9I0"/>
<accession>A0A0N4V9I0</accession>
<evidence type="ECO:0000256" key="1">
    <source>
        <dbReference type="SAM" id="MobiDB-lite"/>
    </source>
</evidence>
<dbReference type="WBParaSite" id="EVEC_0000709601-mRNA-1">
    <property type="protein sequence ID" value="EVEC_0000709601-mRNA-1"/>
    <property type="gene ID" value="EVEC_0000709601"/>
</dbReference>
<proteinExistence type="predicted"/>
<feature type="region of interest" description="Disordered" evidence="1">
    <location>
        <begin position="110"/>
        <end position="135"/>
    </location>
</feature>
<gene>
    <name evidence="2" type="ORF">EVEC_LOCUS6617</name>
</gene>
<organism evidence="4">
    <name type="scientific">Enterobius vermicularis</name>
    <name type="common">Human pinworm</name>
    <dbReference type="NCBI Taxonomy" id="51028"/>
    <lineage>
        <taxon>Eukaryota</taxon>
        <taxon>Metazoa</taxon>
        <taxon>Ecdysozoa</taxon>
        <taxon>Nematoda</taxon>
        <taxon>Chromadorea</taxon>
        <taxon>Rhabditida</taxon>
        <taxon>Spirurina</taxon>
        <taxon>Oxyuridomorpha</taxon>
        <taxon>Oxyuroidea</taxon>
        <taxon>Oxyuridae</taxon>
        <taxon>Enterobius</taxon>
    </lineage>
</organism>
<keyword evidence="3" id="KW-1185">Reference proteome</keyword>
<evidence type="ECO:0000313" key="3">
    <source>
        <dbReference type="Proteomes" id="UP000274131"/>
    </source>
</evidence>
<feature type="region of interest" description="Disordered" evidence="1">
    <location>
        <begin position="1"/>
        <end position="23"/>
    </location>
</feature>
<evidence type="ECO:0000313" key="4">
    <source>
        <dbReference type="WBParaSite" id="EVEC_0000709601-mRNA-1"/>
    </source>
</evidence>